<dbReference type="InterPro" id="IPR002110">
    <property type="entry name" value="Ankyrin_rpt"/>
</dbReference>
<dbReference type="PROSITE" id="PS00626">
    <property type="entry name" value="RCC1_2"/>
    <property type="match status" value="1"/>
</dbReference>
<dbReference type="InterPro" id="IPR036770">
    <property type="entry name" value="Ankyrin_rpt-contain_sf"/>
</dbReference>
<dbReference type="Pfam" id="PF00415">
    <property type="entry name" value="RCC1"/>
    <property type="match status" value="3"/>
</dbReference>
<dbReference type="Gene3D" id="1.25.40.20">
    <property type="entry name" value="Ankyrin repeat-containing domain"/>
    <property type="match status" value="1"/>
</dbReference>
<dbReference type="PROSITE" id="PS50012">
    <property type="entry name" value="RCC1_3"/>
    <property type="match status" value="3"/>
</dbReference>
<dbReference type="PANTHER" id="PTHR22872">
    <property type="entry name" value="BTK-BINDING PROTEIN-RELATED"/>
    <property type="match status" value="1"/>
</dbReference>
<feature type="compositionally biased region" description="Low complexity" evidence="3">
    <location>
        <begin position="15"/>
        <end position="25"/>
    </location>
</feature>
<reference evidence="4" key="1">
    <citation type="submission" date="2025-08" db="UniProtKB">
        <authorList>
            <consortium name="Ensembl"/>
        </authorList>
    </citation>
    <scope>IDENTIFICATION</scope>
</reference>
<feature type="repeat" description="RCC1" evidence="2">
    <location>
        <begin position="166"/>
        <end position="219"/>
    </location>
</feature>
<dbReference type="SUPFAM" id="SSF50985">
    <property type="entry name" value="RCC1/BLIP-II"/>
    <property type="match status" value="1"/>
</dbReference>
<evidence type="ECO:0000256" key="1">
    <source>
        <dbReference type="ARBA" id="ARBA00022737"/>
    </source>
</evidence>
<evidence type="ECO:0000313" key="4">
    <source>
        <dbReference type="Ensembl" id="ENSEBUP00000014821.1"/>
    </source>
</evidence>
<dbReference type="Ensembl" id="ENSEBUT00000015397.1">
    <property type="protein sequence ID" value="ENSEBUP00000014821.1"/>
    <property type="gene ID" value="ENSEBUG00000009333.1"/>
</dbReference>
<name>A0A8C4QFR2_EPTBU</name>
<keyword evidence="1" id="KW-0677">Repeat</keyword>
<reference evidence="4" key="2">
    <citation type="submission" date="2025-09" db="UniProtKB">
        <authorList>
            <consortium name="Ensembl"/>
        </authorList>
    </citation>
    <scope>IDENTIFICATION</scope>
</reference>
<feature type="repeat" description="RCC1" evidence="2">
    <location>
        <begin position="220"/>
        <end position="269"/>
    </location>
</feature>
<dbReference type="PANTHER" id="PTHR22872:SF2">
    <property type="entry name" value="INHIBITOR OF BRUTON TYROSINE KINASE"/>
    <property type="match status" value="1"/>
</dbReference>
<dbReference type="SUPFAM" id="SSF48403">
    <property type="entry name" value="Ankyrin repeat"/>
    <property type="match status" value="1"/>
</dbReference>
<sequence>MSEPATEFPNSLLTPSSSSPSSCSPECMTQLPSMQHFNRVAASLAIMSDAEVLARLPGLCNKVTGLLEGLRCSPLHLAASLPGRAALVTTLLTLRPDDVIREDCENGWSPLHYAFFHGNLDSAKQLILVIVVLIILIKSNCHRFDLLLLTSPFICLYISASCSDHLGVYTWGENGSFLLGHGSMQPYVSPEPVRFFRDSSITIAKVALSQFHSIFLTTSGVVYTCGHGTGGRLGHGDQASCLIPRCVKSSHVFISVAAGRDHSVLLSNNGCVLAFGLNTYRQLGAPHELELSLSPKQVKTKVSGVAAGRYHTLLWTKEGVYTFGLNAGQLGENRFLMEPRVTCAAQKPEIVNVESCDGAAVCYVSHGELWLLSLYQCRKIRLPR</sequence>
<accession>A0A8C4QFR2</accession>
<evidence type="ECO:0000256" key="3">
    <source>
        <dbReference type="SAM" id="MobiDB-lite"/>
    </source>
</evidence>
<proteinExistence type="predicted"/>
<organism evidence="4 5">
    <name type="scientific">Eptatretus burgeri</name>
    <name type="common">Inshore hagfish</name>
    <dbReference type="NCBI Taxonomy" id="7764"/>
    <lineage>
        <taxon>Eukaryota</taxon>
        <taxon>Metazoa</taxon>
        <taxon>Chordata</taxon>
        <taxon>Craniata</taxon>
        <taxon>Vertebrata</taxon>
        <taxon>Cyclostomata</taxon>
        <taxon>Myxini</taxon>
        <taxon>Myxiniformes</taxon>
        <taxon>Myxinidae</taxon>
        <taxon>Eptatretinae</taxon>
        <taxon>Eptatretus</taxon>
    </lineage>
</organism>
<dbReference type="AlphaFoldDB" id="A0A8C4QFR2"/>
<protein>
    <recommendedName>
        <fullName evidence="6">Inhibitor of Bruton agammaglobulinemia tyrosine kinase</fullName>
    </recommendedName>
</protein>
<evidence type="ECO:0008006" key="6">
    <source>
        <dbReference type="Google" id="ProtNLM"/>
    </source>
</evidence>
<evidence type="ECO:0000256" key="2">
    <source>
        <dbReference type="PROSITE-ProRule" id="PRU00235"/>
    </source>
</evidence>
<feature type="repeat" description="RCC1" evidence="2">
    <location>
        <begin position="270"/>
        <end position="318"/>
    </location>
</feature>
<dbReference type="Pfam" id="PF00023">
    <property type="entry name" value="Ank"/>
    <property type="match status" value="1"/>
</dbReference>
<dbReference type="GeneTree" id="ENSGT00940000156277"/>
<feature type="region of interest" description="Disordered" evidence="3">
    <location>
        <begin position="1"/>
        <end position="25"/>
    </location>
</feature>
<dbReference type="InterPro" id="IPR000408">
    <property type="entry name" value="Reg_chr_condens"/>
</dbReference>
<dbReference type="InterPro" id="IPR051625">
    <property type="entry name" value="Signaling_Regulatory_Domain"/>
</dbReference>
<dbReference type="Gene3D" id="2.130.10.30">
    <property type="entry name" value="Regulator of chromosome condensation 1/beta-lactamase-inhibitor protein II"/>
    <property type="match status" value="1"/>
</dbReference>
<dbReference type="InterPro" id="IPR009091">
    <property type="entry name" value="RCC1/BLIP-II"/>
</dbReference>
<dbReference type="Proteomes" id="UP000694388">
    <property type="component" value="Unplaced"/>
</dbReference>
<dbReference type="OMA" id="SEYATAC"/>
<evidence type="ECO:0000313" key="5">
    <source>
        <dbReference type="Proteomes" id="UP000694388"/>
    </source>
</evidence>
<keyword evidence="5" id="KW-1185">Reference proteome</keyword>